<dbReference type="EMBL" id="KB932202">
    <property type="protein sequence ID" value="KCV72038.1"/>
    <property type="molecule type" value="Genomic_DNA"/>
</dbReference>
<dbReference type="GO" id="GO:0030942">
    <property type="term" value="F:endoplasmic reticulum signal peptide binding"/>
    <property type="evidence" value="ECO:0007669"/>
    <property type="project" value="InterPro"/>
</dbReference>
<evidence type="ECO:0000256" key="3">
    <source>
        <dbReference type="ARBA" id="ARBA00009352"/>
    </source>
</evidence>
<proteinExistence type="inferred from homology"/>
<dbReference type="Proteomes" id="UP000030693">
    <property type="component" value="Unassembled WGS sequence"/>
</dbReference>
<dbReference type="GO" id="GO:0005730">
    <property type="term" value="C:nucleolus"/>
    <property type="evidence" value="ECO:0007669"/>
    <property type="project" value="UniProtKB-SubCell"/>
</dbReference>
<comment type="similarity">
    <text evidence="3">Belongs to the SRP68 family.</text>
</comment>
<dbReference type="InterPro" id="IPR038253">
    <property type="entry name" value="SRP68_N_sf"/>
</dbReference>
<dbReference type="PANTHER" id="PTHR12860">
    <property type="entry name" value="SIGNAL RECOGNITION PARTICLE 68 KDA PROTEIN"/>
    <property type="match status" value="1"/>
</dbReference>
<evidence type="ECO:0000256" key="10">
    <source>
        <dbReference type="SAM" id="MobiDB-lite"/>
    </source>
</evidence>
<keyword evidence="7" id="KW-0539">Nucleus</keyword>
<keyword evidence="12" id="KW-1185">Reference proteome</keyword>
<organism evidence="11">
    <name type="scientific">Fonticula alba</name>
    <name type="common">Slime mold</name>
    <dbReference type="NCBI Taxonomy" id="691883"/>
    <lineage>
        <taxon>Eukaryota</taxon>
        <taxon>Rotosphaerida</taxon>
        <taxon>Fonticulaceae</taxon>
        <taxon>Fonticula</taxon>
    </lineage>
</organism>
<comment type="subcellular location">
    <subcellularLocation>
        <location evidence="1">Cytoplasm</location>
    </subcellularLocation>
    <subcellularLocation>
        <location evidence="2">Nucleus</location>
        <location evidence="2">Nucleolus</location>
    </subcellularLocation>
</comment>
<evidence type="ECO:0000256" key="7">
    <source>
        <dbReference type="ARBA" id="ARBA00023242"/>
    </source>
</evidence>
<keyword evidence="8" id="KW-0687">Ribonucleoprotein</keyword>
<feature type="compositionally biased region" description="Acidic residues" evidence="10">
    <location>
        <begin position="389"/>
        <end position="405"/>
    </location>
</feature>
<evidence type="ECO:0000256" key="9">
    <source>
        <dbReference type="ARBA" id="ARBA00029498"/>
    </source>
</evidence>
<dbReference type="GeneID" id="20526169"/>
<keyword evidence="5" id="KW-0694">RNA-binding</keyword>
<evidence type="ECO:0000256" key="5">
    <source>
        <dbReference type="ARBA" id="ARBA00022884"/>
    </source>
</evidence>
<accession>A0A058ZDN4</accession>
<feature type="compositionally biased region" description="Basic residues" evidence="10">
    <location>
        <begin position="37"/>
        <end position="46"/>
    </location>
</feature>
<feature type="compositionally biased region" description="Low complexity" evidence="10">
    <location>
        <begin position="373"/>
        <end position="385"/>
    </location>
</feature>
<dbReference type="GO" id="GO:0006614">
    <property type="term" value="P:SRP-dependent cotranslational protein targeting to membrane"/>
    <property type="evidence" value="ECO:0007669"/>
    <property type="project" value="InterPro"/>
</dbReference>
<evidence type="ECO:0000256" key="1">
    <source>
        <dbReference type="ARBA" id="ARBA00004496"/>
    </source>
</evidence>
<dbReference type="GO" id="GO:0005047">
    <property type="term" value="F:signal recognition particle binding"/>
    <property type="evidence" value="ECO:0007669"/>
    <property type="project" value="InterPro"/>
</dbReference>
<dbReference type="GO" id="GO:0008312">
    <property type="term" value="F:7S RNA binding"/>
    <property type="evidence" value="ECO:0007669"/>
    <property type="project" value="InterPro"/>
</dbReference>
<dbReference type="Gene3D" id="1.10.3450.40">
    <property type="entry name" value="Signal recognition particle, SRP68 subunit, RNA-binding domain"/>
    <property type="match status" value="1"/>
</dbReference>
<dbReference type="GO" id="GO:0005786">
    <property type="term" value="C:signal recognition particle, endoplasmic reticulum targeting"/>
    <property type="evidence" value="ECO:0007669"/>
    <property type="project" value="UniProtKB-KW"/>
</dbReference>
<feature type="region of interest" description="Disordered" evidence="10">
    <location>
        <begin position="26"/>
        <end position="46"/>
    </location>
</feature>
<name>A0A058ZDN4_FONAL</name>
<evidence type="ECO:0000256" key="8">
    <source>
        <dbReference type="ARBA" id="ARBA00023274"/>
    </source>
</evidence>
<dbReference type="RefSeq" id="XP_009493616.1">
    <property type="nucleotide sequence ID" value="XM_009495341.1"/>
</dbReference>
<evidence type="ECO:0000313" key="11">
    <source>
        <dbReference type="EMBL" id="KCV72038.1"/>
    </source>
</evidence>
<evidence type="ECO:0000256" key="6">
    <source>
        <dbReference type="ARBA" id="ARBA00023135"/>
    </source>
</evidence>
<evidence type="ECO:0000313" key="12">
    <source>
        <dbReference type="Proteomes" id="UP000030693"/>
    </source>
</evidence>
<evidence type="ECO:0000256" key="4">
    <source>
        <dbReference type="ARBA" id="ARBA00022490"/>
    </source>
</evidence>
<dbReference type="InterPro" id="IPR026258">
    <property type="entry name" value="SRP68"/>
</dbReference>
<dbReference type="PANTHER" id="PTHR12860:SF0">
    <property type="entry name" value="SIGNAL RECOGNITION PARTICLE SUBUNIT SRP68"/>
    <property type="match status" value="1"/>
</dbReference>
<evidence type="ECO:0000256" key="2">
    <source>
        <dbReference type="ARBA" id="ARBA00004604"/>
    </source>
</evidence>
<protein>
    <recommendedName>
        <fullName evidence="9">Signal recognition particle subunit SRP68</fullName>
    </recommendedName>
</protein>
<reference evidence="11" key="1">
    <citation type="submission" date="2013-04" db="EMBL/GenBank/DDBJ databases">
        <title>The Genome Sequence of Fonticula alba ATCC 38817.</title>
        <authorList>
            <consortium name="The Broad Institute Genomics Platform"/>
            <person name="Russ C."/>
            <person name="Cuomo C."/>
            <person name="Burger G."/>
            <person name="Gray M.W."/>
            <person name="Holland P.W.H."/>
            <person name="King N."/>
            <person name="Lang F.B.F."/>
            <person name="Roger A.J."/>
            <person name="Ruiz-Trillo I."/>
            <person name="Brown M."/>
            <person name="Walker B."/>
            <person name="Young S."/>
            <person name="Zeng Q."/>
            <person name="Gargeya S."/>
            <person name="Fitzgerald M."/>
            <person name="Haas B."/>
            <person name="Abouelleil A."/>
            <person name="Allen A.W."/>
            <person name="Alvarado L."/>
            <person name="Arachchi H.M."/>
            <person name="Berlin A.M."/>
            <person name="Chapman S.B."/>
            <person name="Gainer-Dewar J."/>
            <person name="Goldberg J."/>
            <person name="Griggs A."/>
            <person name="Gujja S."/>
            <person name="Hansen M."/>
            <person name="Howarth C."/>
            <person name="Imamovic A."/>
            <person name="Ireland A."/>
            <person name="Larimer J."/>
            <person name="McCowan C."/>
            <person name="Murphy C."/>
            <person name="Pearson M."/>
            <person name="Poon T.W."/>
            <person name="Priest M."/>
            <person name="Roberts A."/>
            <person name="Saif S."/>
            <person name="Shea T."/>
            <person name="Sisk P."/>
            <person name="Sykes S."/>
            <person name="Wortman J."/>
            <person name="Nusbaum C."/>
            <person name="Birren B."/>
        </authorList>
    </citation>
    <scope>NUCLEOTIDE SEQUENCE [LARGE SCALE GENOMIC DNA]</scope>
    <source>
        <strain evidence="11">ATCC 38817</strain>
    </source>
</reference>
<dbReference type="Pfam" id="PF16969">
    <property type="entry name" value="SRP68"/>
    <property type="match status" value="1"/>
</dbReference>
<gene>
    <name evidence="11" type="ORF">H696_01444</name>
</gene>
<feature type="region of interest" description="Disordered" evidence="10">
    <location>
        <begin position="373"/>
        <end position="405"/>
    </location>
</feature>
<sequence length="405" mass="43752">MCLPVKYCTSRSRSLRQALGIPFSEKPGVNVPPATKPGKKSRARKRAPQALAALTPIARVERTLLLFFFQTERCWASAMNFFDLGGSAGDLRFTRHMRAHLLKASKHAQMLLGALANVSTVAEDAGSGVSITPLTKAQVAAQFHWITGYYHFHMRHWGQALEHLPLCREYYIGLLQTPIDESVRHLFVSRLEDIDAMLQRCFFRLQILPPSNDRAAAQADYAKRLAEMVAASDQPTYFLTPDEISTAGTVAEAAARARSAGAHGLSKKRRLLEQTGLPEELLPVLPCAKRAKARQSAIQAACDAVASGGQLEHVPTSAALGLAEVPLIFFDMVPGYLALGGIDPAQTVDKVAGRPTGGNLPVVPAAAVPPSAAPVATSAHAPMEVVRSEEEDDDDFVDAEEGSDW</sequence>
<dbReference type="STRING" id="691883.A0A058ZDN4"/>
<dbReference type="AlphaFoldDB" id="A0A058ZDN4"/>
<keyword evidence="6" id="KW-0733">Signal recognition particle</keyword>
<keyword evidence="4" id="KW-0963">Cytoplasm</keyword>